<keyword evidence="2" id="KW-0436">Ligase</keyword>
<dbReference type="InterPro" id="IPR036651">
    <property type="entry name" value="Gln_synt_N_sf"/>
</dbReference>
<evidence type="ECO:0000313" key="7">
    <source>
        <dbReference type="Proteomes" id="UP000633219"/>
    </source>
</evidence>
<dbReference type="Pfam" id="PF00120">
    <property type="entry name" value="Gln-synt_C"/>
    <property type="match status" value="1"/>
</dbReference>
<dbReference type="AlphaFoldDB" id="A0A936YRW1"/>
<dbReference type="PROSITE" id="PS51987">
    <property type="entry name" value="GS_CATALYTIC"/>
    <property type="match status" value="1"/>
</dbReference>
<dbReference type="SMART" id="SM01230">
    <property type="entry name" value="Gln-synt_C"/>
    <property type="match status" value="1"/>
</dbReference>
<dbReference type="GO" id="GO:0004356">
    <property type="term" value="F:glutamine synthetase activity"/>
    <property type="evidence" value="ECO:0007669"/>
    <property type="project" value="InterPro"/>
</dbReference>
<dbReference type="PANTHER" id="PTHR43785:SF12">
    <property type="entry name" value="TYPE-1 GLUTAMINE SYNTHETASE 2"/>
    <property type="match status" value="1"/>
</dbReference>
<sequence length="450" mass="49696">MSELESLLEDKHCQFATIAASDTNGFLRGQLVSRKAVLSIAESGMGMSPVTLALDPTDVVLPMPGVSDDNSDFHDAKLRLDPGSWREIPWHGQGKRLLFLADFDGGEAAICPRALLKKIIAEAHAEGFSPKYGLELEYTLFNETPQSAKDKGYRDLTPATTFASHDLVLYQSTQSEWYDALIDMCADLRIDLYKAHEEIGAGFMEVCIGAGRDLGPADQAVVLRTFLKALAIRNGKMVTFMPRWSEAADSQSTHIHLSLVDKTTGKPLFWREGDPRNMSPLFRHFLGGLQAYLGDLMLIFAPSVNAYRRFAPGTFAPPSLNWGYENRTASLRVVGDDPGSLRFENRLPGSDSNPYLSTAATLAAGLAGIRGKIEPREELLGNGYAQEIDPALLFPRTMHEAIDRFRNSAFARKALGDRFVESFAATRQAQLDEFARKVPDVELARFFELG</sequence>
<protein>
    <submittedName>
        <fullName evidence="6">Glutamine synthetase</fullName>
    </submittedName>
</protein>
<evidence type="ECO:0000256" key="4">
    <source>
        <dbReference type="RuleBase" id="RU000384"/>
    </source>
</evidence>
<comment type="caution">
    <text evidence="6">The sequence shown here is derived from an EMBL/GenBank/DDBJ whole genome shotgun (WGS) entry which is preliminary data.</text>
</comment>
<dbReference type="InterPro" id="IPR008146">
    <property type="entry name" value="Gln_synth_cat_dom"/>
</dbReference>
<gene>
    <name evidence="6" type="ORF">JJB09_05400</name>
</gene>
<dbReference type="Gene3D" id="3.10.20.70">
    <property type="entry name" value="Glutamine synthetase, N-terminal domain"/>
    <property type="match status" value="1"/>
</dbReference>
<evidence type="ECO:0000256" key="2">
    <source>
        <dbReference type="ARBA" id="ARBA00022598"/>
    </source>
</evidence>
<comment type="cofactor">
    <cofactor evidence="1">
        <name>Mg(2+)</name>
        <dbReference type="ChEBI" id="CHEBI:18420"/>
    </cofactor>
</comment>
<keyword evidence="7" id="KW-1185">Reference proteome</keyword>
<feature type="domain" description="GS catalytic" evidence="5">
    <location>
        <begin position="112"/>
        <end position="450"/>
    </location>
</feature>
<dbReference type="Proteomes" id="UP000633219">
    <property type="component" value="Unassembled WGS sequence"/>
</dbReference>
<accession>A0A936YRW1</accession>
<dbReference type="InterPro" id="IPR014746">
    <property type="entry name" value="Gln_synth/guanido_kin_cat_dom"/>
</dbReference>
<dbReference type="RefSeq" id="WP_201654317.1">
    <property type="nucleotide sequence ID" value="NZ_JAEQNC010000003.1"/>
</dbReference>
<organism evidence="6 7">
    <name type="scientific">Rhizobium setariae</name>
    <dbReference type="NCBI Taxonomy" id="2801340"/>
    <lineage>
        <taxon>Bacteria</taxon>
        <taxon>Pseudomonadati</taxon>
        <taxon>Pseudomonadota</taxon>
        <taxon>Alphaproteobacteria</taxon>
        <taxon>Hyphomicrobiales</taxon>
        <taxon>Rhizobiaceae</taxon>
        <taxon>Rhizobium/Agrobacterium group</taxon>
        <taxon>Rhizobium</taxon>
    </lineage>
</organism>
<evidence type="ECO:0000256" key="3">
    <source>
        <dbReference type="PROSITE-ProRule" id="PRU01331"/>
    </source>
</evidence>
<dbReference type="EMBL" id="JAEQNC010000003">
    <property type="protein sequence ID" value="MBL0371457.1"/>
    <property type="molecule type" value="Genomic_DNA"/>
</dbReference>
<evidence type="ECO:0000259" key="5">
    <source>
        <dbReference type="PROSITE" id="PS51987"/>
    </source>
</evidence>
<comment type="similarity">
    <text evidence="3 4">Belongs to the glutamine synthetase family.</text>
</comment>
<evidence type="ECO:0000313" key="6">
    <source>
        <dbReference type="EMBL" id="MBL0371457.1"/>
    </source>
</evidence>
<dbReference type="PANTHER" id="PTHR43785">
    <property type="entry name" value="GAMMA-GLUTAMYLPUTRESCINE SYNTHETASE"/>
    <property type="match status" value="1"/>
</dbReference>
<reference evidence="6" key="1">
    <citation type="submission" date="2021-01" db="EMBL/GenBank/DDBJ databases">
        <title>Rhizobium sp. strain KVB221 16S ribosomal RNA gene Genome sequencing and assembly.</title>
        <authorList>
            <person name="Kang M."/>
        </authorList>
    </citation>
    <scope>NUCLEOTIDE SEQUENCE</scope>
    <source>
        <strain evidence="6">KVB221</strain>
    </source>
</reference>
<dbReference type="GO" id="GO:0006542">
    <property type="term" value="P:glutamine biosynthetic process"/>
    <property type="evidence" value="ECO:0007669"/>
    <property type="project" value="InterPro"/>
</dbReference>
<dbReference type="Gene3D" id="3.30.590.10">
    <property type="entry name" value="Glutamine synthetase/guanido kinase, catalytic domain"/>
    <property type="match status" value="1"/>
</dbReference>
<name>A0A936YRW1_9HYPH</name>
<proteinExistence type="inferred from homology"/>
<dbReference type="SUPFAM" id="SSF55931">
    <property type="entry name" value="Glutamine synthetase/guanido kinase"/>
    <property type="match status" value="1"/>
</dbReference>
<evidence type="ECO:0000256" key="1">
    <source>
        <dbReference type="ARBA" id="ARBA00001946"/>
    </source>
</evidence>